<sequence>MSPIPSSASTIKLPLSRPETHKHGVGKGQTGVRLLSRPTLFKLVRTDLLPRTTILRRRDLDQPRNLLYGIYTVPHKHPLHLGPPSCMLSGSARRSTGSRSPSRSASNDKAGQPQPRPQIHSKDFALVPGGKQSPQRSVRSRSNMSQTPTSRRHRRSETPLSPRLSQPGAAAAATASIHPYQTHARHRSELSPRRSRSPERYGPGPSRIRDVGRHRSSFSMSSATSPSASTNLPPPPPPSGSALWPAPTAMSSIREFHHPLPPPTSGPSAVYAQHQYHPSHPPSGTPSVMNPVYNPQHQPLPSFSTAMGWTSQAATYGGPAPVASADPRATKDFSAELAESSEGSIVTSRDLGRERAPRSMMAWATDMPPVHLSSHQASRSLDPFTLPGMSHHPASGPSSPPYARPRELSAMRPPGQPVSGERGHMPNQPPQMSMPPSMATARSTPASFATSGQQMAYQNAPSASTHSPTAYSNPMMPPAPAPRTISPPVQRLSNDYEARLRQVEGAMHVFRTDAIRISWTSKHR</sequence>
<protein>
    <submittedName>
        <fullName evidence="1">Uncharacterized protein</fullName>
    </submittedName>
</protein>
<reference evidence="1" key="1">
    <citation type="submission" date="2023-04" db="EMBL/GenBank/DDBJ databases">
        <title>Draft Genome sequencing of Naganishia species isolated from polar environments using Oxford Nanopore Technology.</title>
        <authorList>
            <person name="Leo P."/>
            <person name="Venkateswaran K."/>
        </authorList>
    </citation>
    <scope>NUCLEOTIDE SEQUENCE</scope>
    <source>
        <strain evidence="1">MNA-CCFEE 5262</strain>
    </source>
</reference>
<proteinExistence type="predicted"/>
<dbReference type="EMBL" id="JASBWS010000008">
    <property type="protein sequence ID" value="KAJ9114544.1"/>
    <property type="molecule type" value="Genomic_DNA"/>
</dbReference>
<keyword evidence="2" id="KW-1185">Reference proteome</keyword>
<name>A0ACC2WTP0_9TREE</name>
<organism evidence="1 2">
    <name type="scientific">Naganishia adeliensis</name>
    <dbReference type="NCBI Taxonomy" id="92952"/>
    <lineage>
        <taxon>Eukaryota</taxon>
        <taxon>Fungi</taxon>
        <taxon>Dikarya</taxon>
        <taxon>Basidiomycota</taxon>
        <taxon>Agaricomycotina</taxon>
        <taxon>Tremellomycetes</taxon>
        <taxon>Filobasidiales</taxon>
        <taxon>Filobasidiaceae</taxon>
        <taxon>Naganishia</taxon>
    </lineage>
</organism>
<comment type="caution">
    <text evidence="1">The sequence shown here is derived from an EMBL/GenBank/DDBJ whole genome shotgun (WGS) entry which is preliminary data.</text>
</comment>
<evidence type="ECO:0000313" key="2">
    <source>
        <dbReference type="Proteomes" id="UP001230649"/>
    </source>
</evidence>
<accession>A0ACC2WTP0</accession>
<dbReference type="Proteomes" id="UP001230649">
    <property type="component" value="Unassembled WGS sequence"/>
</dbReference>
<evidence type="ECO:0000313" key="1">
    <source>
        <dbReference type="EMBL" id="KAJ9114544.1"/>
    </source>
</evidence>
<gene>
    <name evidence="1" type="ORF">QFC20_001418</name>
</gene>